<reference evidence="2" key="1">
    <citation type="journal article" date="2020" name="Stud. Mycol.">
        <title>101 Dothideomycetes genomes: a test case for predicting lifestyles and emergence of pathogens.</title>
        <authorList>
            <person name="Haridas S."/>
            <person name="Albert R."/>
            <person name="Binder M."/>
            <person name="Bloem J."/>
            <person name="Labutti K."/>
            <person name="Salamov A."/>
            <person name="Andreopoulos B."/>
            <person name="Baker S."/>
            <person name="Barry K."/>
            <person name="Bills G."/>
            <person name="Bluhm B."/>
            <person name="Cannon C."/>
            <person name="Castanera R."/>
            <person name="Culley D."/>
            <person name="Daum C."/>
            <person name="Ezra D."/>
            <person name="Gonzalez J."/>
            <person name="Henrissat B."/>
            <person name="Kuo A."/>
            <person name="Liang C."/>
            <person name="Lipzen A."/>
            <person name="Lutzoni F."/>
            <person name="Magnuson J."/>
            <person name="Mondo S."/>
            <person name="Nolan M."/>
            <person name="Ohm R."/>
            <person name="Pangilinan J."/>
            <person name="Park H.-J."/>
            <person name="Ramirez L."/>
            <person name="Alfaro M."/>
            <person name="Sun H."/>
            <person name="Tritt A."/>
            <person name="Yoshinaga Y."/>
            <person name="Zwiers L.-H."/>
            <person name="Turgeon B."/>
            <person name="Goodwin S."/>
            <person name="Spatafora J."/>
            <person name="Crous P."/>
            <person name="Grigoriev I."/>
        </authorList>
    </citation>
    <scope>NUCLEOTIDE SEQUENCE</scope>
    <source>
        <strain evidence="2">CBS 123094</strain>
    </source>
</reference>
<keyword evidence="3" id="KW-1185">Reference proteome</keyword>
<dbReference type="Pfam" id="PF12770">
    <property type="entry name" value="CHAT"/>
    <property type="match status" value="1"/>
</dbReference>
<dbReference type="SUPFAM" id="SSF52540">
    <property type="entry name" value="P-loop containing nucleoside triphosphate hydrolases"/>
    <property type="match status" value="1"/>
</dbReference>
<proteinExistence type="predicted"/>
<dbReference type="Proteomes" id="UP000799779">
    <property type="component" value="Unassembled WGS sequence"/>
</dbReference>
<protein>
    <recommendedName>
        <fullName evidence="1">CHAT domain-containing protein</fullName>
    </recommendedName>
</protein>
<feature type="domain" description="CHAT" evidence="1">
    <location>
        <begin position="104"/>
        <end position="358"/>
    </location>
</feature>
<name>A0A6A5WD20_9PLEO</name>
<evidence type="ECO:0000313" key="2">
    <source>
        <dbReference type="EMBL" id="KAF1999337.1"/>
    </source>
</evidence>
<gene>
    <name evidence="2" type="ORF">P154DRAFT_601419</name>
</gene>
<sequence>MALLLTCMSHGYDDESQTWTLGLTGDIPRKGSQDFELGDLSNAEDIEEIRWYFEDYARLDPFATSRAIKAKQRLDAYEEYFEAALRPPLVKIFPWMEENDTPGLKLHLLILSSKEEHRLNGLPWEILERGNAFGRKCSILKVSRIVGDEVYSSSHLPPPVSPLKSLKILVVSARPWGEADVRYRGISQYIWNLACAANKGFPRIKVCFSRPGTWENLKKVLESKEPGYFNIVHFDTHGVVDKKTKSAKLLFEHKYGSGYKPVRKSASHIAQMLRKREVQIAVLNSCNSGKGDEGFESNLAGVFSSEGVAATVAMSYQAKADAAALFMKAFYEAFFSGKDASLSVAEGREALRNDKRRAARFLKTVDCEDDCVPVYYASTLTAPRLCSATELPTWEECQGIGVSRRTPTSESAALIKPSASQDFDLLALETALAWTPIVIFFGEPETGKTTLGCYLARWWKETGYARQIKCVNFGEGLTVEEDVYLVDDMLRDMEKTRMESKQEAITNPPDSEEANTLEEGFDCVYLIDNLECLHDASPDNEEKKMRLRTFLLDIHRLKPQRRRFVAFSCLPHTALEAEYPGLPLCSKAIPNDEEAGEIAREILRLGQKDHSLEDHDAEELEHIFRLHNNNLLFLKLFLNQLSKSNLRPGELFGAFKDDIRMNDITSLAKKDHRPRPGVLPTLASILSRYKEEDGQLKYLLLLSLAPFQQRIDAAIWPWLYSLFSTGYLFDQAESQSSGDLKSRLVLAKERGFIARQKSAWEAVQTELLKTGLLELRQSKSTGSPAYVKLHPILPYLLRQEIAQTEGTLKEIDYGLLQKSFQEYYDARTEDACRDSSETNPAFTLADMRANEHYNIQESIRLSAKAHTVPFRVVATYFLLDAKLFDKLQTTQLQVWDHILERVIARFELLLPSGEWKTLTEQASETAREAMVFAMLVVAKARDIILNVLALRHRELENINRSLRLKEQLADGIQISAATEVSSFDLQCRKTIVEDDWSPGVLGHVRELLLLELPSEDVEPETVKSFNFSKRSLAIRIFACQEHIPQTDPIFDIARKVILENIRFLDGEMKNVLMTPGTNGQLLGRLMLGSTFEDAFPFDSPEKLAILAAGLQEMQRKHQPALTSAMDTPANIVLSYNADYLLHEKGDLFNKNRLTEAYHNAVQRGNPTAQYKFLVELFKMSFTREDFADMETYHQDLTKLRSKVALETQFAAANRCISIASCLYRFAAKSTHNPELQILHLDQTIQYAEQVQQGMQRETSAQAITLHAQALLAEFHAASAAVKIETSLERRNTYIEGALGAIIHTARLEHATAGLYLHQFWHERQMLVVLVEFWRSTGAKMAVVENRLAGLIGWKAEWVQAFLQQVELVSIQIGGADTTATRILDEGKRILLVSDSQDRNYEFWVKDQEHGWKLSEFALHTSPVITPTPSQSAPPPPLPSP</sequence>
<dbReference type="EMBL" id="ML977596">
    <property type="protein sequence ID" value="KAF1999337.1"/>
    <property type="molecule type" value="Genomic_DNA"/>
</dbReference>
<dbReference type="OrthoDB" id="5301473at2759"/>
<evidence type="ECO:0000259" key="1">
    <source>
        <dbReference type="Pfam" id="PF12770"/>
    </source>
</evidence>
<organism evidence="2 3">
    <name type="scientific">Amniculicola lignicola CBS 123094</name>
    <dbReference type="NCBI Taxonomy" id="1392246"/>
    <lineage>
        <taxon>Eukaryota</taxon>
        <taxon>Fungi</taxon>
        <taxon>Dikarya</taxon>
        <taxon>Ascomycota</taxon>
        <taxon>Pezizomycotina</taxon>
        <taxon>Dothideomycetes</taxon>
        <taxon>Pleosporomycetidae</taxon>
        <taxon>Pleosporales</taxon>
        <taxon>Amniculicolaceae</taxon>
        <taxon>Amniculicola</taxon>
    </lineage>
</organism>
<accession>A0A6A5WD20</accession>
<evidence type="ECO:0000313" key="3">
    <source>
        <dbReference type="Proteomes" id="UP000799779"/>
    </source>
</evidence>
<dbReference type="InterPro" id="IPR027417">
    <property type="entry name" value="P-loop_NTPase"/>
</dbReference>
<dbReference type="InterPro" id="IPR024983">
    <property type="entry name" value="CHAT_dom"/>
</dbReference>